<protein>
    <submittedName>
        <fullName evidence="1">Uncharacterized protein</fullName>
    </submittedName>
</protein>
<dbReference type="Proteomes" id="UP000821845">
    <property type="component" value="Chromosome 1"/>
</dbReference>
<evidence type="ECO:0000313" key="2">
    <source>
        <dbReference type="Proteomes" id="UP000821845"/>
    </source>
</evidence>
<proteinExistence type="predicted"/>
<organism evidence="1 2">
    <name type="scientific">Hyalomma asiaticum</name>
    <name type="common">Tick</name>
    <dbReference type="NCBI Taxonomy" id="266040"/>
    <lineage>
        <taxon>Eukaryota</taxon>
        <taxon>Metazoa</taxon>
        <taxon>Ecdysozoa</taxon>
        <taxon>Arthropoda</taxon>
        <taxon>Chelicerata</taxon>
        <taxon>Arachnida</taxon>
        <taxon>Acari</taxon>
        <taxon>Parasitiformes</taxon>
        <taxon>Ixodida</taxon>
        <taxon>Ixodoidea</taxon>
        <taxon>Ixodidae</taxon>
        <taxon>Hyalomminae</taxon>
        <taxon>Hyalomma</taxon>
    </lineage>
</organism>
<dbReference type="EMBL" id="CM023481">
    <property type="protein sequence ID" value="KAH6944690.1"/>
    <property type="molecule type" value="Genomic_DNA"/>
</dbReference>
<name>A0ACB7TCF5_HYAAI</name>
<reference evidence="1" key="1">
    <citation type="submission" date="2020-05" db="EMBL/GenBank/DDBJ databases">
        <title>Large-scale comparative analyses of tick genomes elucidate their genetic diversity and vector capacities.</title>
        <authorList>
            <person name="Jia N."/>
            <person name="Wang J."/>
            <person name="Shi W."/>
            <person name="Du L."/>
            <person name="Sun Y."/>
            <person name="Zhan W."/>
            <person name="Jiang J."/>
            <person name="Wang Q."/>
            <person name="Zhang B."/>
            <person name="Ji P."/>
            <person name="Sakyi L.B."/>
            <person name="Cui X."/>
            <person name="Yuan T."/>
            <person name="Jiang B."/>
            <person name="Yang W."/>
            <person name="Lam T.T.-Y."/>
            <person name="Chang Q."/>
            <person name="Ding S."/>
            <person name="Wang X."/>
            <person name="Zhu J."/>
            <person name="Ruan X."/>
            <person name="Zhao L."/>
            <person name="Wei J."/>
            <person name="Que T."/>
            <person name="Du C."/>
            <person name="Cheng J."/>
            <person name="Dai P."/>
            <person name="Han X."/>
            <person name="Huang E."/>
            <person name="Gao Y."/>
            <person name="Liu J."/>
            <person name="Shao H."/>
            <person name="Ye R."/>
            <person name="Li L."/>
            <person name="Wei W."/>
            <person name="Wang X."/>
            <person name="Wang C."/>
            <person name="Yang T."/>
            <person name="Huo Q."/>
            <person name="Li W."/>
            <person name="Guo W."/>
            <person name="Chen H."/>
            <person name="Zhou L."/>
            <person name="Ni X."/>
            <person name="Tian J."/>
            <person name="Zhou Y."/>
            <person name="Sheng Y."/>
            <person name="Liu T."/>
            <person name="Pan Y."/>
            <person name="Xia L."/>
            <person name="Li J."/>
            <person name="Zhao F."/>
            <person name="Cao W."/>
        </authorList>
    </citation>
    <scope>NUCLEOTIDE SEQUENCE</scope>
    <source>
        <strain evidence="1">Hyas-2018</strain>
    </source>
</reference>
<accession>A0ACB7TCF5</accession>
<gene>
    <name evidence="1" type="ORF">HPB50_004496</name>
</gene>
<comment type="caution">
    <text evidence="1">The sequence shown here is derived from an EMBL/GenBank/DDBJ whole genome shotgun (WGS) entry which is preliminary data.</text>
</comment>
<keyword evidence="2" id="KW-1185">Reference proteome</keyword>
<evidence type="ECO:0000313" key="1">
    <source>
        <dbReference type="EMBL" id="KAH6944690.1"/>
    </source>
</evidence>
<sequence>MRHTQAEQQQRSIAEPSGFSDQQRQARADVSRGEPRWTRRPAFLLTGMSSGPCLRHSVGQGYPFSQGGLRWPTRRPARLRTAALAAFAATPRLPQGRIGLSECVEARNRANLTQGVLIQSSRGGDRASGPAGGNKHSRRGKLT</sequence>